<evidence type="ECO:0000256" key="1">
    <source>
        <dbReference type="SAM" id="MobiDB-lite"/>
    </source>
</evidence>
<name>A0A0P0UXJ7_ORYSJ</name>
<keyword evidence="3" id="KW-1185">Reference proteome</keyword>
<dbReference type="EMBL" id="AP014957">
    <property type="protein sequence ID" value="BAS70135.1"/>
    <property type="molecule type" value="Genomic_DNA"/>
</dbReference>
<reference evidence="2 3" key="3">
    <citation type="journal article" date="2013" name="Rice">
        <title>Improvement of the Oryza sativa Nipponbare reference genome using next generation sequence and optical map data.</title>
        <authorList>
            <person name="Kawahara Y."/>
            <person name="de la Bastide M."/>
            <person name="Hamilton J.P."/>
            <person name="Kanamori H."/>
            <person name="McCombie W.R."/>
            <person name="Ouyang S."/>
            <person name="Schwartz D.C."/>
            <person name="Tanaka T."/>
            <person name="Wu J."/>
            <person name="Zhou S."/>
            <person name="Childs K.L."/>
            <person name="Davidson R.M."/>
            <person name="Lin H."/>
            <person name="Quesada-Ocampo L."/>
            <person name="Vaillancourt B."/>
            <person name="Sakai H."/>
            <person name="Lee S.S."/>
            <person name="Kim J."/>
            <person name="Numa H."/>
            <person name="Itoh T."/>
            <person name="Buell C.R."/>
            <person name="Matsumoto T."/>
        </authorList>
    </citation>
    <scope>NUCLEOTIDE SEQUENCE [LARGE SCALE GENOMIC DNA]</scope>
    <source>
        <strain evidence="3">cv. Nipponbare</strain>
    </source>
</reference>
<organism evidence="2 3">
    <name type="scientific">Oryza sativa subsp. japonica</name>
    <name type="common">Rice</name>
    <dbReference type="NCBI Taxonomy" id="39947"/>
    <lineage>
        <taxon>Eukaryota</taxon>
        <taxon>Viridiplantae</taxon>
        <taxon>Streptophyta</taxon>
        <taxon>Embryophyta</taxon>
        <taxon>Tracheophyta</taxon>
        <taxon>Spermatophyta</taxon>
        <taxon>Magnoliopsida</taxon>
        <taxon>Liliopsida</taxon>
        <taxon>Poales</taxon>
        <taxon>Poaceae</taxon>
        <taxon>BOP clade</taxon>
        <taxon>Oryzoideae</taxon>
        <taxon>Oryzeae</taxon>
        <taxon>Oryzinae</taxon>
        <taxon>Oryza</taxon>
        <taxon>Oryza sativa</taxon>
    </lineage>
</organism>
<dbReference type="Gramene" id="Os01t0121400-00">
    <property type="protein sequence ID" value="Os01t0121400-00"/>
    <property type="gene ID" value="Os01g0121400"/>
</dbReference>
<gene>
    <name evidence="2" type="ordered locus">Os01g0121400</name>
    <name evidence="2" type="ORF">OSNPB_010121400</name>
</gene>
<feature type="region of interest" description="Disordered" evidence="1">
    <location>
        <begin position="71"/>
        <end position="130"/>
    </location>
</feature>
<dbReference type="AlphaFoldDB" id="A0A0P0UXJ7"/>
<dbReference type="InParanoid" id="A0A0P0UXJ7"/>
<feature type="compositionally biased region" description="Basic residues" evidence="1">
    <location>
        <begin position="71"/>
        <end position="80"/>
    </location>
</feature>
<dbReference type="Proteomes" id="UP000059680">
    <property type="component" value="Chromosome 1"/>
</dbReference>
<feature type="compositionally biased region" description="Basic residues" evidence="1">
    <location>
        <begin position="121"/>
        <end position="130"/>
    </location>
</feature>
<evidence type="ECO:0000313" key="2">
    <source>
        <dbReference type="EMBL" id="BAS70135.1"/>
    </source>
</evidence>
<accession>A0A0P0UXJ7</accession>
<reference evidence="2 3" key="2">
    <citation type="journal article" date="2013" name="Plant Cell Physiol.">
        <title>Rice Annotation Project Database (RAP-DB): an integrative and interactive database for rice genomics.</title>
        <authorList>
            <person name="Sakai H."/>
            <person name="Lee S.S."/>
            <person name="Tanaka T."/>
            <person name="Numa H."/>
            <person name="Kim J."/>
            <person name="Kawahara Y."/>
            <person name="Wakimoto H."/>
            <person name="Yang C.C."/>
            <person name="Iwamoto M."/>
            <person name="Abe T."/>
            <person name="Yamada Y."/>
            <person name="Muto A."/>
            <person name="Inokuchi H."/>
            <person name="Ikemura T."/>
            <person name="Matsumoto T."/>
            <person name="Sasaki T."/>
            <person name="Itoh T."/>
        </authorList>
    </citation>
    <scope>NUCLEOTIDE SEQUENCE [LARGE SCALE GENOMIC DNA]</scope>
    <source>
        <strain evidence="3">cv. Nipponbare</strain>
    </source>
</reference>
<reference evidence="3" key="1">
    <citation type="journal article" date="2005" name="Nature">
        <title>The map-based sequence of the rice genome.</title>
        <authorList>
            <consortium name="International rice genome sequencing project (IRGSP)"/>
            <person name="Matsumoto T."/>
            <person name="Wu J."/>
            <person name="Kanamori H."/>
            <person name="Katayose Y."/>
            <person name="Fujisawa M."/>
            <person name="Namiki N."/>
            <person name="Mizuno H."/>
            <person name="Yamamoto K."/>
            <person name="Antonio B.A."/>
            <person name="Baba T."/>
            <person name="Sakata K."/>
            <person name="Nagamura Y."/>
            <person name="Aoki H."/>
            <person name="Arikawa K."/>
            <person name="Arita K."/>
            <person name="Bito T."/>
            <person name="Chiden Y."/>
            <person name="Fujitsuka N."/>
            <person name="Fukunaka R."/>
            <person name="Hamada M."/>
            <person name="Harada C."/>
            <person name="Hayashi A."/>
            <person name="Hijishita S."/>
            <person name="Honda M."/>
            <person name="Hosokawa S."/>
            <person name="Ichikawa Y."/>
            <person name="Idonuma A."/>
            <person name="Iijima M."/>
            <person name="Ikeda M."/>
            <person name="Ikeno M."/>
            <person name="Ito K."/>
            <person name="Ito S."/>
            <person name="Ito T."/>
            <person name="Ito Y."/>
            <person name="Ito Y."/>
            <person name="Iwabuchi A."/>
            <person name="Kamiya K."/>
            <person name="Karasawa W."/>
            <person name="Kurita K."/>
            <person name="Katagiri S."/>
            <person name="Kikuta A."/>
            <person name="Kobayashi H."/>
            <person name="Kobayashi N."/>
            <person name="Machita K."/>
            <person name="Maehara T."/>
            <person name="Masukawa M."/>
            <person name="Mizubayashi T."/>
            <person name="Mukai Y."/>
            <person name="Nagasaki H."/>
            <person name="Nagata Y."/>
            <person name="Naito S."/>
            <person name="Nakashima M."/>
            <person name="Nakama Y."/>
            <person name="Nakamichi Y."/>
            <person name="Nakamura M."/>
            <person name="Meguro A."/>
            <person name="Negishi M."/>
            <person name="Ohta I."/>
            <person name="Ohta T."/>
            <person name="Okamoto M."/>
            <person name="Ono N."/>
            <person name="Saji S."/>
            <person name="Sakaguchi M."/>
            <person name="Sakai K."/>
            <person name="Shibata M."/>
            <person name="Shimokawa T."/>
            <person name="Song J."/>
            <person name="Takazaki Y."/>
            <person name="Terasawa K."/>
            <person name="Tsugane M."/>
            <person name="Tsuji K."/>
            <person name="Ueda S."/>
            <person name="Waki K."/>
            <person name="Yamagata H."/>
            <person name="Yamamoto M."/>
            <person name="Yamamoto S."/>
            <person name="Yamane H."/>
            <person name="Yoshiki S."/>
            <person name="Yoshihara R."/>
            <person name="Yukawa K."/>
            <person name="Zhong H."/>
            <person name="Yano M."/>
            <person name="Yuan Q."/>
            <person name="Ouyang S."/>
            <person name="Liu J."/>
            <person name="Jones K.M."/>
            <person name="Gansberger K."/>
            <person name="Moffat K."/>
            <person name="Hill J."/>
            <person name="Bera J."/>
            <person name="Fadrosh D."/>
            <person name="Jin S."/>
            <person name="Johri S."/>
            <person name="Kim M."/>
            <person name="Overton L."/>
            <person name="Reardon M."/>
            <person name="Tsitrin T."/>
            <person name="Vuong H."/>
            <person name="Weaver B."/>
            <person name="Ciecko A."/>
            <person name="Tallon L."/>
            <person name="Jackson J."/>
            <person name="Pai G."/>
            <person name="Aken S.V."/>
            <person name="Utterback T."/>
            <person name="Reidmuller S."/>
            <person name="Feldblyum T."/>
            <person name="Hsiao J."/>
            <person name="Zismann V."/>
            <person name="Iobst S."/>
            <person name="de Vazeille A.R."/>
            <person name="Buell C.R."/>
            <person name="Ying K."/>
            <person name="Li Y."/>
            <person name="Lu T."/>
            <person name="Huang Y."/>
            <person name="Zhao Q."/>
            <person name="Feng Q."/>
            <person name="Zhang L."/>
            <person name="Zhu J."/>
            <person name="Weng Q."/>
            <person name="Mu J."/>
            <person name="Lu Y."/>
            <person name="Fan D."/>
            <person name="Liu Y."/>
            <person name="Guan J."/>
            <person name="Zhang Y."/>
            <person name="Yu S."/>
            <person name="Liu X."/>
            <person name="Zhang Y."/>
            <person name="Hong G."/>
            <person name="Han B."/>
            <person name="Choisne N."/>
            <person name="Demange N."/>
            <person name="Orjeda G."/>
            <person name="Samain S."/>
            <person name="Cattolico L."/>
            <person name="Pelletier E."/>
            <person name="Couloux A."/>
            <person name="Segurens B."/>
            <person name="Wincker P."/>
            <person name="D'Hont A."/>
            <person name="Scarpelli C."/>
            <person name="Weissenbach J."/>
            <person name="Salanoubat M."/>
            <person name="Quetier F."/>
            <person name="Yu Y."/>
            <person name="Kim H.R."/>
            <person name="Rambo T."/>
            <person name="Currie J."/>
            <person name="Collura K."/>
            <person name="Luo M."/>
            <person name="Yang T."/>
            <person name="Ammiraju J.S.S."/>
            <person name="Engler F."/>
            <person name="Soderlund C."/>
            <person name="Wing R.A."/>
            <person name="Palmer L.E."/>
            <person name="de la Bastide M."/>
            <person name="Spiegel L."/>
            <person name="Nascimento L."/>
            <person name="Zutavern T."/>
            <person name="O'Shaughnessy A."/>
            <person name="Dike S."/>
            <person name="Dedhia N."/>
            <person name="Preston R."/>
            <person name="Balija V."/>
            <person name="McCombie W.R."/>
            <person name="Chow T."/>
            <person name="Chen H."/>
            <person name="Chung M."/>
            <person name="Chen C."/>
            <person name="Shaw J."/>
            <person name="Wu H."/>
            <person name="Hsiao K."/>
            <person name="Chao Y."/>
            <person name="Chu M."/>
            <person name="Cheng C."/>
            <person name="Hour A."/>
            <person name="Lee P."/>
            <person name="Lin S."/>
            <person name="Lin Y."/>
            <person name="Liou J."/>
            <person name="Liu S."/>
            <person name="Hsing Y."/>
            <person name="Raghuvanshi S."/>
            <person name="Mohanty A."/>
            <person name="Bharti A.K."/>
            <person name="Gaur A."/>
            <person name="Gupta V."/>
            <person name="Kumar D."/>
            <person name="Ravi V."/>
            <person name="Vij S."/>
            <person name="Kapur A."/>
            <person name="Khurana P."/>
            <person name="Khurana P."/>
            <person name="Khurana J.P."/>
            <person name="Tyagi A.K."/>
            <person name="Gaikwad K."/>
            <person name="Singh A."/>
            <person name="Dalal V."/>
            <person name="Srivastava S."/>
            <person name="Dixit A."/>
            <person name="Pal A.K."/>
            <person name="Ghazi I.A."/>
            <person name="Yadav M."/>
            <person name="Pandit A."/>
            <person name="Bhargava A."/>
            <person name="Sureshbabu K."/>
            <person name="Batra K."/>
            <person name="Sharma T.R."/>
            <person name="Mohapatra T."/>
            <person name="Singh N.K."/>
            <person name="Messing J."/>
            <person name="Nelson A.B."/>
            <person name="Fuks G."/>
            <person name="Kavchok S."/>
            <person name="Keizer G."/>
            <person name="Linton E."/>
            <person name="Llaca V."/>
            <person name="Song R."/>
            <person name="Tanyolac B."/>
            <person name="Young S."/>
            <person name="Ho-Il K."/>
            <person name="Hahn J.H."/>
            <person name="Sangsakoo G."/>
            <person name="Vanavichit A."/>
            <person name="de Mattos Luiz.A.T."/>
            <person name="Zimmer P.D."/>
            <person name="Malone G."/>
            <person name="Dellagostin O."/>
            <person name="de Oliveira A.C."/>
            <person name="Bevan M."/>
            <person name="Bancroft I."/>
            <person name="Minx P."/>
            <person name="Cordum H."/>
            <person name="Wilson R."/>
            <person name="Cheng Z."/>
            <person name="Jin W."/>
            <person name="Jiang J."/>
            <person name="Leong S.A."/>
            <person name="Iwama H."/>
            <person name="Gojobori T."/>
            <person name="Itoh T."/>
            <person name="Niimura Y."/>
            <person name="Fujii Y."/>
            <person name="Habara T."/>
            <person name="Sakai H."/>
            <person name="Sato Y."/>
            <person name="Wilson G."/>
            <person name="Kumar K."/>
            <person name="McCouch S."/>
            <person name="Juretic N."/>
            <person name="Hoen D."/>
            <person name="Wright S."/>
            <person name="Bruskiewich R."/>
            <person name="Bureau T."/>
            <person name="Miyao A."/>
            <person name="Hirochika H."/>
            <person name="Nishikawa T."/>
            <person name="Kadowaki K."/>
            <person name="Sugiura M."/>
            <person name="Burr B."/>
            <person name="Sasaki T."/>
        </authorList>
    </citation>
    <scope>NUCLEOTIDE SEQUENCE [LARGE SCALE GENOMIC DNA]</scope>
    <source>
        <strain evidence="3">cv. Nipponbare</strain>
    </source>
</reference>
<feature type="compositionally biased region" description="Low complexity" evidence="1">
    <location>
        <begin position="110"/>
        <end position="120"/>
    </location>
</feature>
<protein>
    <submittedName>
        <fullName evidence="2">Os01g0121400 protein</fullName>
    </submittedName>
</protein>
<evidence type="ECO:0000313" key="3">
    <source>
        <dbReference type="Proteomes" id="UP000059680"/>
    </source>
</evidence>
<dbReference type="PaxDb" id="39947-A0A0P0UXJ7"/>
<feature type="compositionally biased region" description="Pro residues" evidence="1">
    <location>
        <begin position="96"/>
        <end position="109"/>
    </location>
</feature>
<proteinExistence type="predicted"/>
<sequence length="130" mass="14670">MFHPPPYILRWSRTSGRRVLSSARTSGYFAMGPSAGPAAESGIPFRSPFAHGPKLFTSVVALKPTHLARCRSPWRRRRDRRACPPTPRPPPRRPRPPPPQRPRPRPFFPSPHLGSSARAARSGRRRRARA</sequence>